<dbReference type="GO" id="GO:0022857">
    <property type="term" value="F:transmembrane transporter activity"/>
    <property type="evidence" value="ECO:0007669"/>
    <property type="project" value="InterPro"/>
</dbReference>
<evidence type="ECO:0000313" key="10">
    <source>
        <dbReference type="Proteomes" id="UP001063698"/>
    </source>
</evidence>
<protein>
    <recommendedName>
        <fullName evidence="8">Major facilitator superfamily (MFS) profile domain-containing protein</fullName>
    </recommendedName>
</protein>
<feature type="transmembrane region" description="Helical" evidence="7">
    <location>
        <begin position="113"/>
        <end position="132"/>
    </location>
</feature>
<dbReference type="PANTHER" id="PTHR23517">
    <property type="entry name" value="RESISTANCE PROTEIN MDTM, PUTATIVE-RELATED-RELATED"/>
    <property type="match status" value="1"/>
</dbReference>
<dbReference type="Gene3D" id="1.20.1250.20">
    <property type="entry name" value="MFS general substrate transporter like domains"/>
    <property type="match status" value="1"/>
</dbReference>
<keyword evidence="3" id="KW-1003">Cell membrane</keyword>
<comment type="subcellular location">
    <subcellularLocation>
        <location evidence="1">Cell membrane</location>
        <topology evidence="1">Multi-pass membrane protein</topology>
    </subcellularLocation>
</comment>
<dbReference type="InterPro" id="IPR020846">
    <property type="entry name" value="MFS_dom"/>
</dbReference>
<feature type="transmembrane region" description="Helical" evidence="7">
    <location>
        <begin position="375"/>
        <end position="396"/>
    </location>
</feature>
<feature type="transmembrane region" description="Helical" evidence="7">
    <location>
        <begin position="308"/>
        <end position="329"/>
    </location>
</feature>
<feature type="transmembrane region" description="Helical" evidence="7">
    <location>
        <begin position="350"/>
        <end position="369"/>
    </location>
</feature>
<evidence type="ECO:0000256" key="7">
    <source>
        <dbReference type="SAM" id="Phobius"/>
    </source>
</evidence>
<evidence type="ECO:0000256" key="2">
    <source>
        <dbReference type="ARBA" id="ARBA00022448"/>
    </source>
</evidence>
<feature type="transmembrane region" description="Helical" evidence="7">
    <location>
        <begin position="86"/>
        <end position="107"/>
    </location>
</feature>
<keyword evidence="10" id="KW-1185">Reference proteome</keyword>
<evidence type="ECO:0000256" key="6">
    <source>
        <dbReference type="ARBA" id="ARBA00023136"/>
    </source>
</evidence>
<dbReference type="InterPro" id="IPR011701">
    <property type="entry name" value="MFS"/>
</dbReference>
<dbReference type="GO" id="GO:0005886">
    <property type="term" value="C:plasma membrane"/>
    <property type="evidence" value="ECO:0007669"/>
    <property type="project" value="UniProtKB-SubCell"/>
</dbReference>
<feature type="transmembrane region" description="Helical" evidence="7">
    <location>
        <begin position="56"/>
        <end position="74"/>
    </location>
</feature>
<feature type="transmembrane region" description="Helical" evidence="7">
    <location>
        <begin position="282"/>
        <end position="302"/>
    </location>
</feature>
<proteinExistence type="predicted"/>
<feature type="transmembrane region" description="Helical" evidence="7">
    <location>
        <begin position="139"/>
        <end position="165"/>
    </location>
</feature>
<feature type="transmembrane region" description="Helical" evidence="7">
    <location>
        <begin position="251"/>
        <end position="270"/>
    </location>
</feature>
<feature type="transmembrane region" description="Helical" evidence="7">
    <location>
        <begin position="213"/>
        <end position="239"/>
    </location>
</feature>
<reference evidence="9" key="1">
    <citation type="submission" date="2013-11" db="EMBL/GenBank/DDBJ databases">
        <title>Comparative genomics of Ignicoccus.</title>
        <authorList>
            <person name="Podar M."/>
        </authorList>
    </citation>
    <scope>NUCLEOTIDE SEQUENCE</scope>
    <source>
        <strain evidence="9">DSM 13166</strain>
    </source>
</reference>
<dbReference type="Pfam" id="PF07690">
    <property type="entry name" value="MFS_1"/>
    <property type="match status" value="1"/>
</dbReference>
<evidence type="ECO:0000256" key="4">
    <source>
        <dbReference type="ARBA" id="ARBA00022692"/>
    </source>
</evidence>
<accession>A0A977KB03</accession>
<keyword evidence="4 7" id="KW-0812">Transmembrane</keyword>
<dbReference type="PANTHER" id="PTHR23517:SF3">
    <property type="entry name" value="INTEGRAL MEMBRANE TRANSPORT PROTEIN"/>
    <property type="match status" value="1"/>
</dbReference>
<feature type="domain" description="Major facilitator superfamily (MFS) profile" evidence="8">
    <location>
        <begin position="10"/>
        <end position="401"/>
    </location>
</feature>
<dbReference type="KEGG" id="ipc:IPA_03810"/>
<organism evidence="9 10">
    <name type="scientific">Ignicoccus pacificus DSM 13166</name>
    <dbReference type="NCBI Taxonomy" id="940294"/>
    <lineage>
        <taxon>Archaea</taxon>
        <taxon>Thermoproteota</taxon>
        <taxon>Thermoprotei</taxon>
        <taxon>Desulfurococcales</taxon>
        <taxon>Desulfurococcaceae</taxon>
        <taxon>Ignicoccus</taxon>
    </lineage>
</organism>
<dbReference type="SUPFAM" id="SSF103473">
    <property type="entry name" value="MFS general substrate transporter"/>
    <property type="match status" value="1"/>
</dbReference>
<dbReference type="AlphaFoldDB" id="A0A977KB03"/>
<dbReference type="PROSITE" id="PS50850">
    <property type="entry name" value="MFS"/>
    <property type="match status" value="1"/>
</dbReference>
<sequence length="411" mass="44868">MWKRFVLLSLIISITFAASNVALPYFMLYLKGSLHQIVAKFLPAEKVVVEVGTLTSAYMATRVIVAFSSGFIAERTGRKRALMSGLILYLISGIGMIFSNSFLQVLLWRALQGVASALVWPIAESLLVDLFPESKTKALMFYVMAMNLGFIFGPVLGGAVLQAAASLPLDVAVRTPFVLLPIGAILGIIMMIKVPEVIHKSKKLRELSAKIMGALYVFFLNGFVNGIAGGMMMSVLLIYIMQYITSVPMELASILAISGIVGMLLAVPLTKKMDEIGFQRRFQILVWTGAIHKIALMAMMLAKGYASMVLVLTVFNFATSVAMPLMRSVQSDLIPKELTAKVFGIQQSTFNFGMIIGPLFGSILYKWFVDNGMDGGWVFVIAGLIGLVGIVALALVDREILHKEIEAMRSS</sequence>
<dbReference type="CDD" id="cd17325">
    <property type="entry name" value="MFS_MdtG_SLC18_like"/>
    <property type="match status" value="1"/>
</dbReference>
<evidence type="ECO:0000256" key="3">
    <source>
        <dbReference type="ARBA" id="ARBA00022475"/>
    </source>
</evidence>
<feature type="transmembrane region" description="Helical" evidence="7">
    <location>
        <begin position="171"/>
        <end position="192"/>
    </location>
</feature>
<dbReference type="InterPro" id="IPR050171">
    <property type="entry name" value="MFS_Transporters"/>
</dbReference>
<evidence type="ECO:0000259" key="8">
    <source>
        <dbReference type="PROSITE" id="PS50850"/>
    </source>
</evidence>
<evidence type="ECO:0000313" key="9">
    <source>
        <dbReference type="EMBL" id="UXD22354.1"/>
    </source>
</evidence>
<dbReference type="Proteomes" id="UP001063698">
    <property type="component" value="Chromosome"/>
</dbReference>
<evidence type="ECO:0000256" key="5">
    <source>
        <dbReference type="ARBA" id="ARBA00022989"/>
    </source>
</evidence>
<evidence type="ECO:0000256" key="1">
    <source>
        <dbReference type="ARBA" id="ARBA00004651"/>
    </source>
</evidence>
<keyword evidence="2" id="KW-0813">Transport</keyword>
<name>A0A977KB03_9CREN</name>
<gene>
    <name evidence="9" type="ORF">IPA_03810</name>
</gene>
<dbReference type="EMBL" id="CP006868">
    <property type="protein sequence ID" value="UXD22354.1"/>
    <property type="molecule type" value="Genomic_DNA"/>
</dbReference>
<dbReference type="InterPro" id="IPR036259">
    <property type="entry name" value="MFS_trans_sf"/>
</dbReference>
<keyword evidence="6 7" id="KW-0472">Membrane</keyword>
<keyword evidence="5 7" id="KW-1133">Transmembrane helix</keyword>